<evidence type="ECO:0000313" key="2">
    <source>
        <dbReference type="Proteomes" id="UP000325315"/>
    </source>
</evidence>
<accession>A0A5B6VCF0</accession>
<dbReference type="GO" id="GO:0003676">
    <property type="term" value="F:nucleic acid binding"/>
    <property type="evidence" value="ECO:0007669"/>
    <property type="project" value="InterPro"/>
</dbReference>
<sequence>MDHSTIKYLGSKKDAKPRLIRWILLLQEFDLEIKDRKGTENQVVDRLSRIESRNEDSNIQRIQDDFRDAQLLVAMALPWFGTPRTLISDEGSHFDCKLVANALNKLDEALWAYRTAFKTPLRMSPFKLVYGKPCHLPVELEHQIYWAIKRLNMDWRAASTNHLLELNEMEEF</sequence>
<reference evidence="2" key="1">
    <citation type="journal article" date="2019" name="Plant Biotechnol. J.">
        <title>Genome sequencing of the Australian wild diploid species Gossypium australe highlights disease resistance and delayed gland morphogenesis.</title>
        <authorList>
            <person name="Cai Y."/>
            <person name="Cai X."/>
            <person name="Wang Q."/>
            <person name="Wang P."/>
            <person name="Zhang Y."/>
            <person name="Cai C."/>
            <person name="Xu Y."/>
            <person name="Wang K."/>
            <person name="Zhou Z."/>
            <person name="Wang C."/>
            <person name="Geng S."/>
            <person name="Li B."/>
            <person name="Dong Q."/>
            <person name="Hou Y."/>
            <person name="Wang H."/>
            <person name="Ai P."/>
            <person name="Liu Z."/>
            <person name="Yi F."/>
            <person name="Sun M."/>
            <person name="An G."/>
            <person name="Cheng J."/>
            <person name="Zhang Y."/>
            <person name="Shi Q."/>
            <person name="Xie Y."/>
            <person name="Shi X."/>
            <person name="Chang Y."/>
            <person name="Huang F."/>
            <person name="Chen Y."/>
            <person name="Hong S."/>
            <person name="Mi L."/>
            <person name="Sun Q."/>
            <person name="Zhang L."/>
            <person name="Zhou B."/>
            <person name="Peng R."/>
            <person name="Zhang X."/>
            <person name="Liu F."/>
        </authorList>
    </citation>
    <scope>NUCLEOTIDE SEQUENCE [LARGE SCALE GENOMIC DNA]</scope>
    <source>
        <strain evidence="2">cv. PA1801</strain>
    </source>
</reference>
<protein>
    <submittedName>
        <fullName evidence="1">Protein NYNRIN-like</fullName>
    </submittedName>
</protein>
<dbReference type="PANTHER" id="PTHR34072">
    <property type="entry name" value="ENZYMATIC POLYPROTEIN-RELATED"/>
    <property type="match status" value="1"/>
</dbReference>
<dbReference type="EMBL" id="SMMG02000007">
    <property type="protein sequence ID" value="KAA3466724.1"/>
    <property type="molecule type" value="Genomic_DNA"/>
</dbReference>
<dbReference type="SUPFAM" id="SSF53098">
    <property type="entry name" value="Ribonuclease H-like"/>
    <property type="match status" value="1"/>
</dbReference>
<dbReference type="PANTHER" id="PTHR34072:SF57">
    <property type="entry name" value="RNA-DIRECTED DNA POLYMERASE"/>
    <property type="match status" value="1"/>
</dbReference>
<organism evidence="1 2">
    <name type="scientific">Gossypium australe</name>
    <dbReference type="NCBI Taxonomy" id="47621"/>
    <lineage>
        <taxon>Eukaryota</taxon>
        <taxon>Viridiplantae</taxon>
        <taxon>Streptophyta</taxon>
        <taxon>Embryophyta</taxon>
        <taxon>Tracheophyta</taxon>
        <taxon>Spermatophyta</taxon>
        <taxon>Magnoliopsida</taxon>
        <taxon>eudicotyledons</taxon>
        <taxon>Gunneridae</taxon>
        <taxon>Pentapetalae</taxon>
        <taxon>rosids</taxon>
        <taxon>malvids</taxon>
        <taxon>Malvales</taxon>
        <taxon>Malvaceae</taxon>
        <taxon>Malvoideae</taxon>
        <taxon>Gossypium</taxon>
    </lineage>
</organism>
<keyword evidence="2" id="KW-1185">Reference proteome</keyword>
<dbReference type="InterPro" id="IPR036397">
    <property type="entry name" value="RNaseH_sf"/>
</dbReference>
<comment type="caution">
    <text evidence="1">The sequence shown here is derived from an EMBL/GenBank/DDBJ whole genome shotgun (WGS) entry which is preliminary data.</text>
</comment>
<proteinExistence type="predicted"/>
<dbReference type="AlphaFoldDB" id="A0A5B6VCF0"/>
<dbReference type="OrthoDB" id="1436294at2759"/>
<dbReference type="InterPro" id="IPR012337">
    <property type="entry name" value="RNaseH-like_sf"/>
</dbReference>
<evidence type="ECO:0000313" key="1">
    <source>
        <dbReference type="EMBL" id="KAA3466724.1"/>
    </source>
</evidence>
<name>A0A5B6VCF0_9ROSI</name>
<dbReference type="Gene3D" id="3.30.420.10">
    <property type="entry name" value="Ribonuclease H-like superfamily/Ribonuclease H"/>
    <property type="match status" value="1"/>
</dbReference>
<dbReference type="Proteomes" id="UP000325315">
    <property type="component" value="Unassembled WGS sequence"/>
</dbReference>
<gene>
    <name evidence="1" type="ORF">EPI10_001796</name>
</gene>